<dbReference type="Proteomes" id="UP000198741">
    <property type="component" value="Chromosome I"/>
</dbReference>
<name>A0A1H0REZ5_9ACTN</name>
<proteinExistence type="predicted"/>
<accession>A0A1H0REZ5</accession>
<evidence type="ECO:0000313" key="2">
    <source>
        <dbReference type="Proteomes" id="UP000198741"/>
    </source>
</evidence>
<organism evidence="1 2">
    <name type="scientific">Nakamurella panacisegetis</name>
    <dbReference type="NCBI Taxonomy" id="1090615"/>
    <lineage>
        <taxon>Bacteria</taxon>
        <taxon>Bacillati</taxon>
        <taxon>Actinomycetota</taxon>
        <taxon>Actinomycetes</taxon>
        <taxon>Nakamurellales</taxon>
        <taxon>Nakamurellaceae</taxon>
        <taxon>Nakamurella</taxon>
    </lineage>
</organism>
<gene>
    <name evidence="1" type="ORF">SAMN04515671_3540</name>
</gene>
<evidence type="ECO:0000313" key="1">
    <source>
        <dbReference type="EMBL" id="SDP28133.1"/>
    </source>
</evidence>
<sequence length="93" mass="9915">MVFQAPDPVPAGQAFDVIAVNGRTPHELPDFVGEAAFTIQATGQDRLVTGSGSITGSVVRFHEKDVDHGGKDVRVWLISPTEPPGQFTARTSQ</sequence>
<dbReference type="EMBL" id="LT629710">
    <property type="protein sequence ID" value="SDP28133.1"/>
    <property type="molecule type" value="Genomic_DNA"/>
</dbReference>
<keyword evidence="2" id="KW-1185">Reference proteome</keyword>
<dbReference type="AlphaFoldDB" id="A0A1H0REZ5"/>
<protein>
    <submittedName>
        <fullName evidence="1">Uncharacterized protein</fullName>
    </submittedName>
</protein>
<reference evidence="1 2" key="1">
    <citation type="submission" date="2016-10" db="EMBL/GenBank/DDBJ databases">
        <authorList>
            <person name="de Groot N.N."/>
        </authorList>
    </citation>
    <scope>NUCLEOTIDE SEQUENCE [LARGE SCALE GENOMIC DNA]</scope>
    <source>
        <strain evidence="2">P4-7,KCTC 19426,CECT 7604</strain>
    </source>
</reference>